<evidence type="ECO:0000256" key="1">
    <source>
        <dbReference type="ARBA" id="ARBA00010646"/>
    </source>
</evidence>
<evidence type="ECO:0000313" key="5">
    <source>
        <dbReference type="Proteomes" id="UP000198356"/>
    </source>
</evidence>
<dbReference type="PANTHER" id="PTHR34135:SF2">
    <property type="entry name" value="LYSOZYME"/>
    <property type="match status" value="1"/>
</dbReference>
<dbReference type="SUPFAM" id="SSF51445">
    <property type="entry name" value="(Trans)glycosidases"/>
    <property type="match status" value="1"/>
</dbReference>
<dbReference type="EMBL" id="FZOU01000001">
    <property type="protein sequence ID" value="SNS36028.1"/>
    <property type="molecule type" value="Genomic_DNA"/>
</dbReference>
<dbReference type="Pfam" id="PF01183">
    <property type="entry name" value="Glyco_hydro_25"/>
    <property type="match status" value="1"/>
</dbReference>
<dbReference type="AlphaFoldDB" id="A0A239DVM5"/>
<dbReference type="GO" id="GO:0003796">
    <property type="term" value="F:lysozyme activity"/>
    <property type="evidence" value="ECO:0007669"/>
    <property type="project" value="InterPro"/>
</dbReference>
<dbReference type="OrthoDB" id="9798192at2"/>
<organism evidence="4 5">
    <name type="scientific">Granulicella rosea</name>
    <dbReference type="NCBI Taxonomy" id="474952"/>
    <lineage>
        <taxon>Bacteria</taxon>
        <taxon>Pseudomonadati</taxon>
        <taxon>Acidobacteriota</taxon>
        <taxon>Terriglobia</taxon>
        <taxon>Terriglobales</taxon>
        <taxon>Acidobacteriaceae</taxon>
        <taxon>Granulicella</taxon>
    </lineage>
</organism>
<gene>
    <name evidence="4" type="ORF">SAMN05421770_101651</name>
</gene>
<dbReference type="GO" id="GO:0016998">
    <property type="term" value="P:cell wall macromolecule catabolic process"/>
    <property type="evidence" value="ECO:0007669"/>
    <property type="project" value="InterPro"/>
</dbReference>
<evidence type="ECO:0000256" key="2">
    <source>
        <dbReference type="ARBA" id="ARBA00022801"/>
    </source>
</evidence>
<comment type="similarity">
    <text evidence="1">Belongs to the glycosyl hydrolase 25 family.</text>
</comment>
<dbReference type="RefSeq" id="WP_089406928.1">
    <property type="nucleotide sequence ID" value="NZ_FZOU01000001.1"/>
</dbReference>
<proteinExistence type="inferred from homology"/>
<dbReference type="Gene3D" id="3.20.20.80">
    <property type="entry name" value="Glycosidases"/>
    <property type="match status" value="1"/>
</dbReference>
<dbReference type="Proteomes" id="UP000198356">
    <property type="component" value="Unassembled WGS sequence"/>
</dbReference>
<accession>A0A239DVM5</accession>
<evidence type="ECO:0000313" key="4">
    <source>
        <dbReference type="EMBL" id="SNS36028.1"/>
    </source>
</evidence>
<dbReference type="GO" id="GO:0009253">
    <property type="term" value="P:peptidoglycan catabolic process"/>
    <property type="evidence" value="ECO:0007669"/>
    <property type="project" value="InterPro"/>
</dbReference>
<sequence length="277" mass="29795">MDGRVHGIDVSHNNGAIDWDAASDAGIQFAFAKVSQGCDPTKPWYADTRFAENWPAMLDAGILRGGYHFIGPPLATMPQANWMDDIHSQIDHFLDLLGPLQPGDLPPVLDLENGDNPGRWQSLITADRAGALALVRELIVYTAAQSGVTPILYTGNFWTGELGDPSAVGDNMPFAANPLWLSQYPCVHTPVPLPGQPGKTDSGEAASFDEYALKLDGRTPLHMPALWGGKDNPNWTFWQFSAFGKIPAISPNVLDLDVFNGSLAQLEALTIPAPPAG</sequence>
<keyword evidence="2" id="KW-0378">Hydrolase</keyword>
<reference evidence="4 5" key="1">
    <citation type="submission" date="2017-06" db="EMBL/GenBank/DDBJ databases">
        <authorList>
            <person name="Kim H.J."/>
            <person name="Triplett B.A."/>
        </authorList>
    </citation>
    <scope>NUCLEOTIDE SEQUENCE [LARGE SCALE GENOMIC DNA]</scope>
    <source>
        <strain evidence="4 5">DSM 18704</strain>
    </source>
</reference>
<dbReference type="InterPro" id="IPR002053">
    <property type="entry name" value="Glyco_hydro_25"/>
</dbReference>
<dbReference type="SMART" id="SM00641">
    <property type="entry name" value="Glyco_25"/>
    <property type="match status" value="1"/>
</dbReference>
<name>A0A239DVM5_9BACT</name>
<keyword evidence="5" id="KW-1185">Reference proteome</keyword>
<dbReference type="InterPro" id="IPR018077">
    <property type="entry name" value="Glyco_hydro_fam25_subgr"/>
</dbReference>
<protein>
    <submittedName>
        <fullName evidence="4">Lysozyme</fullName>
    </submittedName>
</protein>
<keyword evidence="3" id="KW-0326">Glycosidase</keyword>
<dbReference type="PANTHER" id="PTHR34135">
    <property type="entry name" value="LYSOZYME"/>
    <property type="match status" value="1"/>
</dbReference>
<evidence type="ECO:0000256" key="3">
    <source>
        <dbReference type="ARBA" id="ARBA00023295"/>
    </source>
</evidence>
<dbReference type="PROSITE" id="PS51904">
    <property type="entry name" value="GLYCOSYL_HYDROL_F25_2"/>
    <property type="match status" value="1"/>
</dbReference>
<dbReference type="InterPro" id="IPR017853">
    <property type="entry name" value="GH"/>
</dbReference>
<dbReference type="GO" id="GO:0016052">
    <property type="term" value="P:carbohydrate catabolic process"/>
    <property type="evidence" value="ECO:0007669"/>
    <property type="project" value="TreeGrafter"/>
</dbReference>